<comment type="cofactor">
    <cofactor evidence="2">
        <name>Zn(2+)</name>
        <dbReference type="ChEBI" id="CHEBI:29105"/>
    </cofactor>
</comment>
<keyword evidence="9" id="KW-0862">Zinc</keyword>
<evidence type="ECO:0000256" key="7">
    <source>
        <dbReference type="ARBA" id="ARBA00022771"/>
    </source>
</evidence>
<evidence type="ECO:0000259" key="18">
    <source>
        <dbReference type="PROSITE" id="PS51068"/>
    </source>
</evidence>
<keyword evidence="11" id="KW-0234">DNA repair</keyword>
<dbReference type="InterPro" id="IPR000214">
    <property type="entry name" value="Znf_DNA_glyclase/AP_lyase"/>
</dbReference>
<dbReference type="NCBIfam" id="TIGR00577">
    <property type="entry name" value="fpg"/>
    <property type="match status" value="1"/>
</dbReference>
<evidence type="ECO:0000259" key="17">
    <source>
        <dbReference type="PROSITE" id="PS51066"/>
    </source>
</evidence>
<dbReference type="NCBIfam" id="NF002211">
    <property type="entry name" value="PRK01103.1"/>
    <property type="match status" value="1"/>
</dbReference>
<evidence type="ECO:0000256" key="16">
    <source>
        <dbReference type="PROSITE-ProRule" id="PRU00391"/>
    </source>
</evidence>
<evidence type="ECO:0000256" key="3">
    <source>
        <dbReference type="ARBA" id="ARBA00009409"/>
    </source>
</evidence>
<dbReference type="AlphaFoldDB" id="A0A2H0UUA4"/>
<dbReference type="InterPro" id="IPR015886">
    <property type="entry name" value="H2TH_FPG"/>
</dbReference>
<evidence type="ECO:0000256" key="8">
    <source>
        <dbReference type="ARBA" id="ARBA00022801"/>
    </source>
</evidence>
<dbReference type="PROSITE" id="PS51068">
    <property type="entry name" value="FPG_CAT"/>
    <property type="match status" value="1"/>
</dbReference>
<dbReference type="InterPro" id="IPR010979">
    <property type="entry name" value="Ribosomal_uS13-like_H2TH"/>
</dbReference>
<dbReference type="Gene3D" id="1.10.8.50">
    <property type="match status" value="1"/>
</dbReference>
<feature type="domain" description="Formamidopyrimidine-DNA glycosylase catalytic" evidence="18">
    <location>
        <begin position="2"/>
        <end position="120"/>
    </location>
</feature>
<dbReference type="Pfam" id="PF01149">
    <property type="entry name" value="Fapy_DNA_glyco"/>
    <property type="match status" value="1"/>
</dbReference>
<protein>
    <submittedName>
        <fullName evidence="19">Formamidopyrimidine-DNA glycosylase</fullName>
    </submittedName>
</protein>
<comment type="catalytic activity">
    <reaction evidence="1">
        <text>Hydrolysis of DNA containing ring-opened 7-methylguanine residues, releasing 2,6-diamino-4-hydroxy-5-(N-methyl)formamidopyrimidine.</text>
        <dbReference type="EC" id="3.2.2.23"/>
    </reaction>
</comment>
<comment type="caution">
    <text evidence="19">The sequence shown here is derived from an EMBL/GenBank/DDBJ whole genome shotgun (WGS) entry which is preliminary data.</text>
</comment>
<keyword evidence="6" id="KW-0227">DNA damage</keyword>
<comment type="catalytic activity">
    <reaction evidence="15">
        <text>2'-deoxyribonucleotide-(2'-deoxyribose 5'-phosphate)-2'-deoxyribonucleotide-DNA = a 3'-end 2'-deoxyribonucleotide-(2,3-dehydro-2,3-deoxyribose 5'-phosphate)-DNA + a 5'-end 5'-phospho-2'-deoxyribonucleoside-DNA + H(+)</text>
        <dbReference type="Rhea" id="RHEA:66592"/>
        <dbReference type="Rhea" id="RHEA-COMP:13180"/>
        <dbReference type="Rhea" id="RHEA-COMP:16897"/>
        <dbReference type="Rhea" id="RHEA-COMP:17067"/>
        <dbReference type="ChEBI" id="CHEBI:15378"/>
        <dbReference type="ChEBI" id="CHEBI:136412"/>
        <dbReference type="ChEBI" id="CHEBI:157695"/>
        <dbReference type="ChEBI" id="CHEBI:167181"/>
        <dbReference type="EC" id="4.2.99.18"/>
    </reaction>
</comment>
<dbReference type="CDD" id="cd08966">
    <property type="entry name" value="EcFpg-like_N"/>
    <property type="match status" value="1"/>
</dbReference>
<dbReference type="GO" id="GO:0003684">
    <property type="term" value="F:damaged DNA binding"/>
    <property type="evidence" value="ECO:0007669"/>
    <property type="project" value="InterPro"/>
</dbReference>
<dbReference type="PANTHER" id="PTHR22993:SF9">
    <property type="entry name" value="FORMAMIDOPYRIMIDINE-DNA GLYCOSYLASE"/>
    <property type="match status" value="1"/>
</dbReference>
<comment type="similarity">
    <text evidence="3">Belongs to the FPG family.</text>
</comment>
<keyword evidence="12" id="KW-0456">Lyase</keyword>
<dbReference type="FunFam" id="1.10.8.50:FF:000003">
    <property type="entry name" value="Formamidopyrimidine-DNA glycosylase"/>
    <property type="match status" value="1"/>
</dbReference>
<evidence type="ECO:0000313" key="19">
    <source>
        <dbReference type="EMBL" id="PIR89226.1"/>
    </source>
</evidence>
<evidence type="ECO:0000256" key="11">
    <source>
        <dbReference type="ARBA" id="ARBA00023204"/>
    </source>
</evidence>
<proteinExistence type="inferred from homology"/>
<feature type="domain" description="FPG-type" evidence="17">
    <location>
        <begin position="243"/>
        <end position="277"/>
    </location>
</feature>
<dbReference type="Proteomes" id="UP000231157">
    <property type="component" value="Unassembled WGS sequence"/>
</dbReference>
<comment type="subunit">
    <text evidence="4">Monomer.</text>
</comment>
<keyword evidence="5" id="KW-0479">Metal-binding</keyword>
<sequence>MPELPEVQTMVSDLNKKILNRKITGFWSDTPRIFRYTTIEKISKEIPEFKITEITRRAKYILIHLKRKKENKLLAIHPKLTGHLLIKNAKEKENPKSYIRAKFFLDKNLVLSFSDLRKFGKIMFGNKEEIENLPDLKNLGPEPIGLNPKIFTQIISKKKKAIKQVLLDPETISGIGNIYSDEALWMSKIHPFRAANTLTNTEFKKLHKSIKEVLIKSIALRGSSIRNYRDTEGKEGGYKAVRKVYSREGLPCYRCKTPITRVKMGVRSARFCPTCQKI</sequence>
<keyword evidence="10" id="KW-0238">DNA-binding</keyword>
<dbReference type="GO" id="GO:0008270">
    <property type="term" value="F:zinc ion binding"/>
    <property type="evidence" value="ECO:0007669"/>
    <property type="project" value="UniProtKB-KW"/>
</dbReference>
<dbReference type="GO" id="GO:0140078">
    <property type="term" value="F:class I DNA-(apurinic or apyrimidinic site) endonuclease activity"/>
    <property type="evidence" value="ECO:0007669"/>
    <property type="project" value="UniProtKB-EC"/>
</dbReference>
<evidence type="ECO:0000256" key="4">
    <source>
        <dbReference type="ARBA" id="ARBA00011245"/>
    </source>
</evidence>
<dbReference type="GO" id="GO:0006284">
    <property type="term" value="P:base-excision repair"/>
    <property type="evidence" value="ECO:0007669"/>
    <property type="project" value="InterPro"/>
</dbReference>
<dbReference type="EMBL" id="PFAZ01000002">
    <property type="protein sequence ID" value="PIR89226.1"/>
    <property type="molecule type" value="Genomic_DNA"/>
</dbReference>
<evidence type="ECO:0000256" key="10">
    <source>
        <dbReference type="ARBA" id="ARBA00023125"/>
    </source>
</evidence>
<evidence type="ECO:0000313" key="20">
    <source>
        <dbReference type="Proteomes" id="UP000231157"/>
    </source>
</evidence>
<dbReference type="SUPFAM" id="SSF46946">
    <property type="entry name" value="S13-like H2TH domain"/>
    <property type="match status" value="1"/>
</dbReference>
<name>A0A2H0UUA4_9BACT</name>
<evidence type="ECO:0000256" key="5">
    <source>
        <dbReference type="ARBA" id="ARBA00022723"/>
    </source>
</evidence>
<keyword evidence="7 16" id="KW-0863">Zinc-finger</keyword>
<keyword evidence="13" id="KW-0511">Multifunctional enzyme</keyword>
<dbReference type="InterPro" id="IPR015887">
    <property type="entry name" value="DNA_glyclase_Znf_dom_DNA_BS"/>
</dbReference>
<dbReference type="Pfam" id="PF06827">
    <property type="entry name" value="zf-FPG_IleRS"/>
    <property type="match status" value="1"/>
</dbReference>
<dbReference type="Gene3D" id="3.20.190.10">
    <property type="entry name" value="MutM-like, N-terminal"/>
    <property type="match status" value="1"/>
</dbReference>
<evidence type="ECO:0000256" key="15">
    <source>
        <dbReference type="ARBA" id="ARBA00044632"/>
    </source>
</evidence>
<evidence type="ECO:0000256" key="9">
    <source>
        <dbReference type="ARBA" id="ARBA00022833"/>
    </source>
</evidence>
<dbReference type="PANTHER" id="PTHR22993">
    <property type="entry name" value="FORMAMIDOPYRIMIDINE-DNA GLYCOSYLASE"/>
    <property type="match status" value="1"/>
</dbReference>
<dbReference type="SUPFAM" id="SSF57716">
    <property type="entry name" value="Glucocorticoid receptor-like (DNA-binding domain)"/>
    <property type="match status" value="1"/>
</dbReference>
<dbReference type="PROSITE" id="PS51066">
    <property type="entry name" value="ZF_FPG_2"/>
    <property type="match status" value="1"/>
</dbReference>
<dbReference type="SMART" id="SM00898">
    <property type="entry name" value="Fapy_DNA_glyco"/>
    <property type="match status" value="1"/>
</dbReference>
<keyword evidence="8" id="KW-0378">Hydrolase</keyword>
<dbReference type="GO" id="GO:0034039">
    <property type="term" value="F:8-oxo-7,8-dihydroguanine DNA N-glycosylase activity"/>
    <property type="evidence" value="ECO:0007669"/>
    <property type="project" value="TreeGrafter"/>
</dbReference>
<reference evidence="20" key="1">
    <citation type="submission" date="2017-09" db="EMBL/GenBank/DDBJ databases">
        <title>Depth-based differentiation of microbial function through sediment-hosted aquifers and enrichment of novel symbionts in the deep terrestrial subsurface.</title>
        <authorList>
            <person name="Probst A.J."/>
            <person name="Ladd B."/>
            <person name="Jarett J.K."/>
            <person name="Geller-Mcgrath D.E."/>
            <person name="Sieber C.M.K."/>
            <person name="Emerson J.B."/>
            <person name="Anantharaman K."/>
            <person name="Thomas B.C."/>
            <person name="Malmstrom R."/>
            <person name="Stieglmeier M."/>
            <person name="Klingl A."/>
            <person name="Woyke T."/>
            <person name="Ryan C.M."/>
            <person name="Banfield J.F."/>
        </authorList>
    </citation>
    <scope>NUCLEOTIDE SEQUENCE [LARGE SCALE GENOMIC DNA]</scope>
</reference>
<dbReference type="InterPro" id="IPR035937">
    <property type="entry name" value="FPG_N"/>
</dbReference>
<dbReference type="PROSITE" id="PS01242">
    <property type="entry name" value="ZF_FPG_1"/>
    <property type="match status" value="1"/>
</dbReference>
<dbReference type="SMART" id="SM01232">
    <property type="entry name" value="H2TH"/>
    <property type="match status" value="1"/>
</dbReference>
<evidence type="ECO:0000256" key="2">
    <source>
        <dbReference type="ARBA" id="ARBA00001947"/>
    </source>
</evidence>
<dbReference type="SUPFAM" id="SSF81624">
    <property type="entry name" value="N-terminal domain of MutM-like DNA repair proteins"/>
    <property type="match status" value="1"/>
</dbReference>
<evidence type="ECO:0000256" key="1">
    <source>
        <dbReference type="ARBA" id="ARBA00001668"/>
    </source>
</evidence>
<gene>
    <name evidence="19" type="ORF">COU07_02060</name>
</gene>
<dbReference type="Pfam" id="PF06831">
    <property type="entry name" value="H2TH"/>
    <property type="match status" value="1"/>
</dbReference>
<evidence type="ECO:0000256" key="13">
    <source>
        <dbReference type="ARBA" id="ARBA00023268"/>
    </source>
</evidence>
<dbReference type="InterPro" id="IPR010663">
    <property type="entry name" value="Znf_FPG/IleRS"/>
</dbReference>
<organism evidence="19 20">
    <name type="scientific">Candidatus Harrisonbacteria bacterium CG10_big_fil_rev_8_21_14_0_10_40_38</name>
    <dbReference type="NCBI Taxonomy" id="1974583"/>
    <lineage>
        <taxon>Bacteria</taxon>
        <taxon>Candidatus Harrisoniibacteriota</taxon>
    </lineage>
</organism>
<dbReference type="InterPro" id="IPR012319">
    <property type="entry name" value="FPG_cat"/>
</dbReference>
<dbReference type="InterPro" id="IPR020629">
    <property type="entry name" value="FPG_Glyclase"/>
</dbReference>
<evidence type="ECO:0000256" key="6">
    <source>
        <dbReference type="ARBA" id="ARBA00022763"/>
    </source>
</evidence>
<accession>A0A2H0UUA4</accession>
<evidence type="ECO:0000256" key="12">
    <source>
        <dbReference type="ARBA" id="ARBA00023239"/>
    </source>
</evidence>
<keyword evidence="14" id="KW-0326">Glycosidase</keyword>
<evidence type="ECO:0000256" key="14">
    <source>
        <dbReference type="ARBA" id="ARBA00023295"/>
    </source>
</evidence>